<keyword evidence="3" id="KW-0862">Zinc</keyword>
<evidence type="ECO:0000313" key="8">
    <source>
        <dbReference type="Proteomes" id="UP000887563"/>
    </source>
</evidence>
<comment type="subcellular location">
    <subcellularLocation>
        <location evidence="1 4">Nucleus</location>
    </subcellularLocation>
</comment>
<keyword evidence="3" id="KW-0479">Metal-binding</keyword>
<dbReference type="PROSITE" id="PS51319">
    <property type="entry name" value="TFIIS_N"/>
    <property type="match status" value="1"/>
</dbReference>
<keyword evidence="3" id="KW-0863">Zinc-finger</keyword>
<dbReference type="Gene3D" id="1.10.238.10">
    <property type="entry name" value="EF-hand"/>
    <property type="match status" value="1"/>
</dbReference>
<sequence>MQNPENISNPHQALYEDLFSKLNPTGKDEIDSASIAAFLRTAKDVNTAQLSQIWKAACESSGFVNRGFLNKLGIFMCFKLVAAVQQGFQISPEILCNPSLESPRFEIASGYNFSTTNLLEISNQLISMSENQNFQLHTASDLIEALEKIPVNTSILTETRLGLSLNMFRKKVEDEKLAKRCRALIENWRSIVFEEEGRKKVLRENVLTTRAGRVKNKAVSQTKNFGFLCMYCKKPFTSKFNLKRHYKNVHKKSEEEILLIFGPQQQSFKKKLQKQQQSTTTSRKNGESQKQQKNIITKTTKTKLQKQQQYAPTAPTPHKEFKQPLLHYKETTSNNNNISSSINLITSTNPSSPSLLPLISSEFSIVQPVNIENNGKEEGGREERDPFINLEEGGSSTVGSIGEDEQQNEENEFLNENEEIVGKKGEGRDKEVEKQLNGCSSEFFQTALGGMGDTQTAFGGFGTQTALAGAPPAGTATALDGGGCGGTTSCLGNAPSAGKNLENNRRFIRSKSVDALYSPTTQTFPTMVNQSNIQTTSRLEDFVNPQPPPPSYLQTNSDLRFNQQFNSIGNTTNKVFPQGQQNQNLQQLCQNTQMTALDGAPPAGTATCLGNDPAGAIAITALGGGGGGTMTALGGAKSAAGDASLDGSNVGASSTGGPQTSGGDDEDQEENNDESTTASSQIATQTGKIRRRGKASIRCDKKEKTT</sequence>
<dbReference type="AlphaFoldDB" id="A0A914MK00"/>
<dbReference type="PROSITE" id="PS50157">
    <property type="entry name" value="ZINC_FINGER_C2H2_2"/>
    <property type="match status" value="1"/>
</dbReference>
<reference evidence="9" key="1">
    <citation type="submission" date="2022-11" db="UniProtKB">
        <authorList>
            <consortium name="WormBaseParasite"/>
        </authorList>
    </citation>
    <scope>IDENTIFICATION</scope>
</reference>
<dbReference type="Pfam" id="PF08711">
    <property type="entry name" value="Med26"/>
    <property type="match status" value="1"/>
</dbReference>
<dbReference type="InterPro" id="IPR035441">
    <property type="entry name" value="TFIIS/LEDGF_dom_sf"/>
</dbReference>
<evidence type="ECO:0000259" key="6">
    <source>
        <dbReference type="PROSITE" id="PS50157"/>
    </source>
</evidence>
<feature type="compositionally biased region" description="Basic and acidic residues" evidence="5">
    <location>
        <begin position="374"/>
        <end position="386"/>
    </location>
</feature>
<feature type="region of interest" description="Disordered" evidence="5">
    <location>
        <begin position="637"/>
        <end position="706"/>
    </location>
</feature>
<evidence type="ECO:0000256" key="3">
    <source>
        <dbReference type="PROSITE-ProRule" id="PRU00042"/>
    </source>
</evidence>
<feature type="compositionally biased region" description="Acidic residues" evidence="5">
    <location>
        <begin position="402"/>
        <end position="412"/>
    </location>
</feature>
<dbReference type="SUPFAM" id="SSF47676">
    <property type="entry name" value="Conserved domain common to transcription factors TFIIS, elongin A, CRSP70"/>
    <property type="match status" value="1"/>
</dbReference>
<dbReference type="InterPro" id="IPR013087">
    <property type="entry name" value="Znf_C2H2_type"/>
</dbReference>
<dbReference type="InterPro" id="IPR003617">
    <property type="entry name" value="TFIIS/CRSP70_N_sub"/>
</dbReference>
<name>A0A914MK00_MELIC</name>
<keyword evidence="2 4" id="KW-0539">Nucleus</keyword>
<evidence type="ECO:0000256" key="1">
    <source>
        <dbReference type="ARBA" id="ARBA00004123"/>
    </source>
</evidence>
<proteinExistence type="predicted"/>
<dbReference type="WBParaSite" id="Minc3s02043g27940">
    <property type="protein sequence ID" value="Minc3s02043g27940"/>
    <property type="gene ID" value="Minc3s02043g27940"/>
</dbReference>
<feature type="domain" description="C2H2-type" evidence="6">
    <location>
        <begin position="227"/>
        <end position="255"/>
    </location>
</feature>
<dbReference type="SMART" id="SM00355">
    <property type="entry name" value="ZnF_C2H2"/>
    <property type="match status" value="1"/>
</dbReference>
<feature type="compositionally biased region" description="Polar residues" evidence="5">
    <location>
        <begin position="646"/>
        <end position="662"/>
    </location>
</feature>
<feature type="compositionally biased region" description="Acidic residues" evidence="5">
    <location>
        <begin position="663"/>
        <end position="673"/>
    </location>
</feature>
<dbReference type="PROSITE" id="PS00028">
    <property type="entry name" value="ZINC_FINGER_C2H2_1"/>
    <property type="match status" value="1"/>
</dbReference>
<protein>
    <submittedName>
        <fullName evidence="9">C2H2-type domain-containing protein</fullName>
    </submittedName>
</protein>
<dbReference type="Gene3D" id="1.20.930.10">
    <property type="entry name" value="Conserved domain common to transcription factors TFIIS, elongin A, CRSP70"/>
    <property type="match status" value="1"/>
</dbReference>
<feature type="region of interest" description="Disordered" evidence="5">
    <location>
        <begin position="373"/>
        <end position="412"/>
    </location>
</feature>
<evidence type="ECO:0000313" key="9">
    <source>
        <dbReference type="WBParaSite" id="Minc3s02043g27940"/>
    </source>
</evidence>
<dbReference type="GO" id="GO:0005634">
    <property type="term" value="C:nucleus"/>
    <property type="evidence" value="ECO:0007669"/>
    <property type="project" value="UniProtKB-SubCell"/>
</dbReference>
<accession>A0A914MK00</accession>
<feature type="compositionally biased region" description="Basic and acidic residues" evidence="5">
    <location>
        <begin position="697"/>
        <end position="706"/>
    </location>
</feature>
<dbReference type="SMART" id="SM00509">
    <property type="entry name" value="TFS2N"/>
    <property type="match status" value="1"/>
</dbReference>
<dbReference type="Gene3D" id="3.30.160.60">
    <property type="entry name" value="Classic Zinc Finger"/>
    <property type="match status" value="1"/>
</dbReference>
<dbReference type="InterPro" id="IPR011992">
    <property type="entry name" value="EF-hand-dom_pair"/>
</dbReference>
<dbReference type="CDD" id="cd00183">
    <property type="entry name" value="TFIIS_I"/>
    <property type="match status" value="1"/>
</dbReference>
<organism evidence="8 9">
    <name type="scientific">Meloidogyne incognita</name>
    <name type="common">Southern root-knot nematode worm</name>
    <name type="synonym">Oxyuris incognita</name>
    <dbReference type="NCBI Taxonomy" id="6306"/>
    <lineage>
        <taxon>Eukaryota</taxon>
        <taxon>Metazoa</taxon>
        <taxon>Ecdysozoa</taxon>
        <taxon>Nematoda</taxon>
        <taxon>Chromadorea</taxon>
        <taxon>Rhabditida</taxon>
        <taxon>Tylenchina</taxon>
        <taxon>Tylenchomorpha</taxon>
        <taxon>Tylenchoidea</taxon>
        <taxon>Meloidogynidae</taxon>
        <taxon>Meloidogyninae</taxon>
        <taxon>Meloidogyne</taxon>
        <taxon>Meloidogyne incognita group</taxon>
    </lineage>
</organism>
<feature type="compositionally biased region" description="Low complexity" evidence="5">
    <location>
        <begin position="674"/>
        <end position="686"/>
    </location>
</feature>
<keyword evidence="8" id="KW-1185">Reference proteome</keyword>
<dbReference type="Proteomes" id="UP000887563">
    <property type="component" value="Unplaced"/>
</dbReference>
<dbReference type="GO" id="GO:0008270">
    <property type="term" value="F:zinc ion binding"/>
    <property type="evidence" value="ECO:0007669"/>
    <property type="project" value="UniProtKB-KW"/>
</dbReference>
<evidence type="ECO:0000259" key="7">
    <source>
        <dbReference type="PROSITE" id="PS51319"/>
    </source>
</evidence>
<evidence type="ECO:0000256" key="5">
    <source>
        <dbReference type="SAM" id="MobiDB-lite"/>
    </source>
</evidence>
<feature type="region of interest" description="Disordered" evidence="5">
    <location>
        <begin position="270"/>
        <end position="293"/>
    </location>
</feature>
<evidence type="ECO:0000256" key="4">
    <source>
        <dbReference type="PROSITE-ProRule" id="PRU00649"/>
    </source>
</evidence>
<dbReference type="SUPFAM" id="SSF47473">
    <property type="entry name" value="EF-hand"/>
    <property type="match status" value="1"/>
</dbReference>
<feature type="compositionally biased region" description="Low complexity" evidence="5">
    <location>
        <begin position="274"/>
        <end position="293"/>
    </location>
</feature>
<dbReference type="InterPro" id="IPR017923">
    <property type="entry name" value="TFIIS_N"/>
</dbReference>
<feature type="domain" description="TFIIS N-terminal" evidence="7">
    <location>
        <begin position="116"/>
        <end position="195"/>
    </location>
</feature>
<feature type="region of interest" description="Disordered" evidence="5">
    <location>
        <begin position="300"/>
        <end position="319"/>
    </location>
</feature>
<evidence type="ECO:0000256" key="2">
    <source>
        <dbReference type="ARBA" id="ARBA00023242"/>
    </source>
</evidence>